<organism evidence="2 3">
    <name type="scientific">Spiribacter curvatus</name>
    <dbReference type="NCBI Taxonomy" id="1335757"/>
    <lineage>
        <taxon>Bacteria</taxon>
        <taxon>Pseudomonadati</taxon>
        <taxon>Pseudomonadota</taxon>
        <taxon>Gammaproteobacteria</taxon>
        <taxon>Chromatiales</taxon>
        <taxon>Ectothiorhodospiraceae</taxon>
        <taxon>Spiribacter</taxon>
    </lineage>
</organism>
<protein>
    <submittedName>
        <fullName evidence="2">Uncharacterized protein</fullName>
    </submittedName>
</protein>
<evidence type="ECO:0000313" key="3">
    <source>
        <dbReference type="Proteomes" id="UP000017640"/>
    </source>
</evidence>
<dbReference type="AlphaFoldDB" id="U5T345"/>
<accession>U5T345</accession>
<evidence type="ECO:0000313" key="2">
    <source>
        <dbReference type="EMBL" id="AGY91865.1"/>
    </source>
</evidence>
<sequence length="56" mass="6488">MTAQEKDSPLLWRSISRSTMKWLIYHIHPTGLIVITLCSLIVSRRCYSMVHTIGRS</sequence>
<keyword evidence="1" id="KW-0472">Membrane</keyword>
<evidence type="ECO:0000256" key="1">
    <source>
        <dbReference type="SAM" id="Phobius"/>
    </source>
</evidence>
<feature type="transmembrane region" description="Helical" evidence="1">
    <location>
        <begin position="22"/>
        <end position="42"/>
    </location>
</feature>
<dbReference type="Proteomes" id="UP000017640">
    <property type="component" value="Chromosome"/>
</dbReference>
<gene>
    <name evidence="2" type="ORF">SPICUR_04430</name>
</gene>
<keyword evidence="1" id="KW-0812">Transmembrane</keyword>
<dbReference type="KEGG" id="spiu:SPICUR_04430"/>
<dbReference type="EMBL" id="CP005990">
    <property type="protein sequence ID" value="AGY91865.1"/>
    <property type="molecule type" value="Genomic_DNA"/>
</dbReference>
<reference evidence="2 3" key="1">
    <citation type="journal article" date="2013" name="BMC Genomics">
        <title>Genomes of "Spiribacter", a streamlined, successful halophilic bacterium.</title>
        <authorList>
            <person name="Lopez-Perez M."/>
            <person name="Ghai R."/>
            <person name="Leon M.J."/>
            <person name="Rodriguez-Olmos A."/>
            <person name="Copa-Patino J.L."/>
            <person name="Soliveri J."/>
            <person name="Sanchez-Porro C."/>
            <person name="Ventosa A."/>
            <person name="Rodriguez-Valera F."/>
        </authorList>
    </citation>
    <scope>NUCLEOTIDE SEQUENCE [LARGE SCALE GENOMIC DNA]</scope>
    <source>
        <strain evidence="2 3">UAH-SP71</strain>
    </source>
</reference>
<proteinExistence type="predicted"/>
<dbReference type="STRING" id="1335757.SPICUR_04430"/>
<name>U5T345_9GAMM</name>
<dbReference type="HOGENOM" id="CLU_3012042_0_0_6"/>
<keyword evidence="3" id="KW-1185">Reference proteome</keyword>
<keyword evidence="1" id="KW-1133">Transmembrane helix</keyword>